<keyword evidence="3" id="KW-0808">Transferase</keyword>
<evidence type="ECO:0000256" key="9">
    <source>
        <dbReference type="SAM" id="MobiDB-lite"/>
    </source>
</evidence>
<dbReference type="PROSITE" id="PS50011">
    <property type="entry name" value="PROTEIN_KINASE_DOM"/>
    <property type="match status" value="1"/>
</dbReference>
<dbReference type="OrthoDB" id="63267at2759"/>
<keyword evidence="5 12" id="KW-0418">Kinase</keyword>
<feature type="compositionally biased region" description="Basic and acidic residues" evidence="9">
    <location>
        <begin position="13"/>
        <end position="31"/>
    </location>
</feature>
<evidence type="ECO:0000256" key="7">
    <source>
        <dbReference type="PROSITE-ProRule" id="PRU10141"/>
    </source>
</evidence>
<feature type="domain" description="Protein kinase" evidence="10">
    <location>
        <begin position="91"/>
        <end position="343"/>
    </location>
</feature>
<keyword evidence="2" id="KW-0597">Phosphoprotein</keyword>
<feature type="region of interest" description="Disordered" evidence="9">
    <location>
        <begin position="1"/>
        <end position="72"/>
    </location>
</feature>
<dbReference type="FunFam" id="1.10.510.10:FF:000008">
    <property type="entry name" value="Non-specific serine/threonine protein kinase"/>
    <property type="match status" value="1"/>
</dbReference>
<evidence type="ECO:0000256" key="8">
    <source>
        <dbReference type="RuleBase" id="RU000304"/>
    </source>
</evidence>
<feature type="binding site" evidence="7">
    <location>
        <position position="120"/>
    </location>
    <ligand>
        <name>ATP</name>
        <dbReference type="ChEBI" id="CHEBI:30616"/>
    </ligand>
</feature>
<evidence type="ECO:0000313" key="12">
    <source>
        <dbReference type="EMBL" id="KAG9391041.1"/>
    </source>
</evidence>
<dbReference type="PROSITE" id="PS00108">
    <property type="entry name" value="PROTEIN_KINASE_ST"/>
    <property type="match status" value="1"/>
</dbReference>
<keyword evidence="4 7" id="KW-0547">Nucleotide-binding</keyword>
<dbReference type="PROSITE" id="PS51285">
    <property type="entry name" value="AGC_KINASE_CTER"/>
    <property type="match status" value="1"/>
</dbReference>
<dbReference type="EMBL" id="JAHDYR010000062">
    <property type="protein sequence ID" value="KAG9391041.1"/>
    <property type="molecule type" value="Genomic_DNA"/>
</dbReference>
<dbReference type="PANTHER" id="PTHR24351">
    <property type="entry name" value="RIBOSOMAL PROTEIN S6 KINASE"/>
    <property type="match status" value="1"/>
</dbReference>
<reference evidence="12" key="1">
    <citation type="submission" date="2021-05" db="EMBL/GenBank/DDBJ databases">
        <title>A free-living protist that lacks canonical eukaryotic 1 DNA replication and segregation systems.</title>
        <authorList>
            <person name="Salas-Leiva D.E."/>
            <person name="Tromer E.C."/>
            <person name="Curtis B.A."/>
            <person name="Jerlstrom-Hultqvist J."/>
            <person name="Kolisko M."/>
            <person name="Yi Z."/>
            <person name="Salas-Leiva J.S."/>
            <person name="Gallot-Lavallee L."/>
            <person name="Kops G.J.P.L."/>
            <person name="Archibald J.M."/>
            <person name="Simpson A.G.B."/>
            <person name="Roger A.J."/>
        </authorList>
    </citation>
    <scope>NUCLEOTIDE SEQUENCE</scope>
    <source>
        <strain evidence="12">BICM</strain>
    </source>
</reference>
<dbReference type="AlphaFoldDB" id="A0A8J6BV44"/>
<evidence type="ECO:0000256" key="6">
    <source>
        <dbReference type="ARBA" id="ARBA00022840"/>
    </source>
</evidence>
<dbReference type="InterPro" id="IPR017441">
    <property type="entry name" value="Protein_kinase_ATP_BS"/>
</dbReference>
<dbReference type="GO" id="GO:0005524">
    <property type="term" value="F:ATP binding"/>
    <property type="evidence" value="ECO:0007669"/>
    <property type="project" value="UniProtKB-UniRule"/>
</dbReference>
<evidence type="ECO:0000256" key="5">
    <source>
        <dbReference type="ARBA" id="ARBA00022777"/>
    </source>
</evidence>
<gene>
    <name evidence="12" type="ORF">J8273_7315</name>
</gene>
<dbReference type="CDD" id="cd05123">
    <property type="entry name" value="STKc_AGC"/>
    <property type="match status" value="1"/>
</dbReference>
<sequence>MGQKGSAPGEILNDEHKPREDSKEPSNRHESSDDEDAGEVIEPPSDVKFANKQRIREDQVQQDGIGEGKELPDTLSLSFSHTKTRISPADFKVLKLLGQGSFGKVYLVTHRADDCIYAMKVMRKDVLVKGDQVTHTVTERFVMSHLQHPNLVKLRFAFQTSTRLYLVMDFARGGELFYHLKQSGRFSEDRVRFYTAQIALALEYLHTHSVVYRDLKPENILLDEHGNIQLTDFGLSKPYVSDKEGARTFCGTPEYIAPETLVNQSYGASVDWWSLGTLAFEMITGLPPFYNSNVKVMYWQILNSKVVFPDFVSPDARDLLKRLLRKNPERRMDHTTIRRHPFFRSINWDDLYNLTIPPPFKPTLHTLTDVRYFDPVFTKETPGESFVPETELRRIDRDTQAAFEGFTFVDHSRLGNIREEVGSVPEALVEMDIVGSPIEHMGGY</sequence>
<dbReference type="Pfam" id="PF00069">
    <property type="entry name" value="Pkinase"/>
    <property type="match status" value="1"/>
</dbReference>
<dbReference type="InterPro" id="IPR000719">
    <property type="entry name" value="Prot_kinase_dom"/>
</dbReference>
<dbReference type="SMART" id="SM00133">
    <property type="entry name" value="S_TK_X"/>
    <property type="match status" value="1"/>
</dbReference>
<organism evidence="12 13">
    <name type="scientific">Carpediemonas membranifera</name>
    <dbReference type="NCBI Taxonomy" id="201153"/>
    <lineage>
        <taxon>Eukaryota</taxon>
        <taxon>Metamonada</taxon>
        <taxon>Carpediemonas-like organisms</taxon>
        <taxon>Carpediemonas</taxon>
    </lineage>
</organism>
<evidence type="ECO:0000256" key="3">
    <source>
        <dbReference type="ARBA" id="ARBA00022679"/>
    </source>
</evidence>
<dbReference type="InterPro" id="IPR008271">
    <property type="entry name" value="Ser/Thr_kinase_AS"/>
</dbReference>
<evidence type="ECO:0000313" key="13">
    <source>
        <dbReference type="Proteomes" id="UP000717585"/>
    </source>
</evidence>
<keyword evidence="1 8" id="KW-0723">Serine/threonine-protein kinase</keyword>
<dbReference type="SMART" id="SM00220">
    <property type="entry name" value="S_TKc"/>
    <property type="match status" value="1"/>
</dbReference>
<dbReference type="Proteomes" id="UP000717585">
    <property type="component" value="Unassembled WGS sequence"/>
</dbReference>
<keyword evidence="6 7" id="KW-0067">ATP-binding</keyword>
<dbReference type="PROSITE" id="PS00107">
    <property type="entry name" value="PROTEIN_KINASE_ATP"/>
    <property type="match status" value="1"/>
</dbReference>
<comment type="similarity">
    <text evidence="8">Belongs to the protein kinase superfamily.</text>
</comment>
<dbReference type="InterPro" id="IPR000961">
    <property type="entry name" value="AGC-kinase_C"/>
</dbReference>
<evidence type="ECO:0000259" key="11">
    <source>
        <dbReference type="PROSITE" id="PS51285"/>
    </source>
</evidence>
<dbReference type="Gene3D" id="3.30.200.20">
    <property type="entry name" value="Phosphorylase Kinase, domain 1"/>
    <property type="match status" value="1"/>
</dbReference>
<evidence type="ECO:0000256" key="4">
    <source>
        <dbReference type="ARBA" id="ARBA00022741"/>
    </source>
</evidence>
<dbReference type="Pfam" id="PF00433">
    <property type="entry name" value="Pkinase_C"/>
    <property type="match status" value="1"/>
</dbReference>
<evidence type="ECO:0000256" key="1">
    <source>
        <dbReference type="ARBA" id="ARBA00022527"/>
    </source>
</evidence>
<proteinExistence type="inferred from homology"/>
<evidence type="ECO:0000256" key="2">
    <source>
        <dbReference type="ARBA" id="ARBA00022553"/>
    </source>
</evidence>
<evidence type="ECO:0000259" key="10">
    <source>
        <dbReference type="PROSITE" id="PS50011"/>
    </source>
</evidence>
<dbReference type="InterPro" id="IPR017892">
    <property type="entry name" value="Pkinase_C"/>
</dbReference>
<dbReference type="FunFam" id="3.30.200.20:FF:000042">
    <property type="entry name" value="Aurora kinase A"/>
    <property type="match status" value="1"/>
</dbReference>
<dbReference type="Gene3D" id="1.10.510.10">
    <property type="entry name" value="Transferase(Phosphotransferase) domain 1"/>
    <property type="match status" value="1"/>
</dbReference>
<dbReference type="InterPro" id="IPR011009">
    <property type="entry name" value="Kinase-like_dom_sf"/>
</dbReference>
<dbReference type="SUPFAM" id="SSF56112">
    <property type="entry name" value="Protein kinase-like (PK-like)"/>
    <property type="match status" value="1"/>
</dbReference>
<dbReference type="InterPro" id="IPR045270">
    <property type="entry name" value="STKc_AGC"/>
</dbReference>
<keyword evidence="13" id="KW-1185">Reference proteome</keyword>
<accession>A0A8J6BV44</accession>
<protein>
    <submittedName>
        <fullName evidence="12">Protein kinase domain</fullName>
    </submittedName>
</protein>
<dbReference type="GO" id="GO:0004674">
    <property type="term" value="F:protein serine/threonine kinase activity"/>
    <property type="evidence" value="ECO:0007669"/>
    <property type="project" value="UniProtKB-KW"/>
</dbReference>
<feature type="domain" description="AGC-kinase C-terminal" evidence="11">
    <location>
        <begin position="344"/>
        <end position="418"/>
    </location>
</feature>
<comment type="caution">
    <text evidence="12">The sequence shown here is derived from an EMBL/GenBank/DDBJ whole genome shotgun (WGS) entry which is preliminary data.</text>
</comment>
<name>A0A8J6BV44_9EUKA</name>